<evidence type="ECO:0000256" key="1">
    <source>
        <dbReference type="SAM" id="MobiDB-lite"/>
    </source>
</evidence>
<feature type="region of interest" description="Disordered" evidence="1">
    <location>
        <begin position="15"/>
        <end position="239"/>
    </location>
</feature>
<feature type="region of interest" description="Disordered" evidence="1">
    <location>
        <begin position="767"/>
        <end position="866"/>
    </location>
</feature>
<feature type="compositionally biased region" description="Basic and acidic residues" evidence="1">
    <location>
        <begin position="598"/>
        <end position="611"/>
    </location>
</feature>
<proteinExistence type="predicted"/>
<sequence length="866" mass="92526">MDEHILEAASALCLSPRRRDRSKRDVLLKPPAASRQVNGGATPSSFKSIAKLATATGESDSSMPRGVKRSRRESAAGHAESSVGASDSPSPSKMVKHDTNRAGLNADEPILISDSDDDADGLADGQSIVETMPQAEEEDEDEQEEDVSPSALHRQNLANLFTYRSPTKKSSAIRQADPDILSKGQTLKHESKSTEPLKPPTSPTKPSSTLKTDTTASSSAAESSLSARKKSKAAKGTPRATLQLKKTLEAAKAAGVAPLDLERVLSAGFRLIVRCSFCAGPFAKSTPAKAKQEHMSLCAPLQGVEQSATAVDTISSDITRALRREEQDRKKASDQRTVLQDVMHDADIVMHEGRASQIAASPKKRGKDKVVTKKAIKRSTRPTVLVAEDASAECSPAPPSVAHSLLPARKAMQAARDMANQLLGSAISLKAKLSKSETVDEELKAEGQTQLSELLSTPKKARRALILQAHDSEHAADLFDPDEIVDQERHLPMVSAEQVFASMSASSPHKSPVKALQKSREGLSRSRDMSSTSGGSNKSPRSPGLPQTQPFAPSKLAQRRQTRGDTAREKLFGAQTTTRSLLDLMRNKRDEESCDTSSEFKRKAGHDDDHPALSSVHTKKAKLSDAELDPHWADVDSMQSDNSRSFAACISGDDDMDVDDQVDRKRPSTGVGTSTGKLQDGISHKTSHGSANGAADTDEHDERTSPPLQQTALNGCSAKPQHAAFDQGGDEMTPIGADSLDEDLSEEDDDEDTQSFLDLLEPLEVMDASVVSPTHTLSDPLSDDDMDEAGPPDTALRSRRMLVACGGASTTTEPRRNGDRSALPSSSSLTQKASPANAARQSSVSDSDPDLAPTDDGCDDSSSPQR</sequence>
<gene>
    <name evidence="2" type="ORF">SRS1_12580</name>
</gene>
<feature type="compositionally biased region" description="Acidic residues" evidence="1">
    <location>
        <begin position="739"/>
        <end position="753"/>
    </location>
</feature>
<feature type="region of interest" description="Disordered" evidence="1">
    <location>
        <begin position="502"/>
        <end position="618"/>
    </location>
</feature>
<feature type="compositionally biased region" description="Acidic residues" evidence="1">
    <location>
        <begin position="135"/>
        <end position="147"/>
    </location>
</feature>
<feature type="region of interest" description="Disordered" evidence="1">
    <location>
        <begin position="647"/>
        <end position="755"/>
    </location>
</feature>
<feature type="compositionally biased region" description="Basic and acidic residues" evidence="1">
    <location>
        <begin position="562"/>
        <end position="571"/>
    </location>
</feature>
<evidence type="ECO:0000313" key="3">
    <source>
        <dbReference type="Proteomes" id="UP000239563"/>
    </source>
</evidence>
<feature type="compositionally biased region" description="Polar residues" evidence="1">
    <location>
        <begin position="529"/>
        <end position="551"/>
    </location>
</feature>
<feature type="compositionally biased region" description="Polar residues" evidence="1">
    <location>
        <begin position="35"/>
        <end position="47"/>
    </location>
</feature>
<reference evidence="2 3" key="1">
    <citation type="submission" date="2017-02" db="EMBL/GenBank/DDBJ databases">
        <authorList>
            <person name="Peterson S.W."/>
        </authorList>
    </citation>
    <scope>NUCLEOTIDE SEQUENCE [LARGE SCALE GENOMIC DNA]</scope>
    <source>
        <strain evidence="2 3">SRS1_H2-8</strain>
    </source>
</reference>
<evidence type="ECO:0000313" key="2">
    <source>
        <dbReference type="EMBL" id="SJX61595.1"/>
    </source>
</evidence>
<feature type="compositionally biased region" description="Polar residues" evidence="1">
    <location>
        <begin position="823"/>
        <end position="846"/>
    </location>
</feature>
<feature type="compositionally biased region" description="Polar residues" evidence="1">
    <location>
        <begin position="156"/>
        <end position="173"/>
    </location>
</feature>
<feature type="compositionally biased region" description="Basic and acidic residues" evidence="1">
    <location>
        <begin position="518"/>
        <end position="528"/>
    </location>
</feature>
<name>A0A2N8U959_9BASI</name>
<organism evidence="2 3">
    <name type="scientific">Sporisorium reilianum f. sp. reilianum</name>
    <dbReference type="NCBI Taxonomy" id="72559"/>
    <lineage>
        <taxon>Eukaryota</taxon>
        <taxon>Fungi</taxon>
        <taxon>Dikarya</taxon>
        <taxon>Basidiomycota</taxon>
        <taxon>Ustilaginomycotina</taxon>
        <taxon>Ustilaginomycetes</taxon>
        <taxon>Ustilaginales</taxon>
        <taxon>Ustilaginaceae</taxon>
        <taxon>Sporisorium</taxon>
    </lineage>
</organism>
<feature type="compositionally biased region" description="Acidic residues" evidence="1">
    <location>
        <begin position="781"/>
        <end position="790"/>
    </location>
</feature>
<dbReference type="AlphaFoldDB" id="A0A2N8U959"/>
<protein>
    <submittedName>
        <fullName evidence="2">Uncharacterized protein</fullName>
    </submittedName>
</protein>
<feature type="compositionally biased region" description="Low complexity" evidence="1">
    <location>
        <begin position="81"/>
        <end position="92"/>
    </location>
</feature>
<feature type="compositionally biased region" description="Low complexity" evidence="1">
    <location>
        <begin position="204"/>
        <end position="226"/>
    </location>
</feature>
<dbReference type="Proteomes" id="UP000239563">
    <property type="component" value="Chromosome III"/>
</dbReference>
<dbReference type="EMBL" id="LT795056">
    <property type="protein sequence ID" value="SJX61595.1"/>
    <property type="molecule type" value="Genomic_DNA"/>
</dbReference>
<accession>A0A2N8U959</accession>